<sequence>MDRNLSNIVLHPNMDVVAGVIDWEMTAFFPEGGKSIHRCSSAFLKFAPLPRCNRVALPLITVSL</sequence>
<accession>A0A7U2N2I1</accession>
<evidence type="ECO:0000313" key="1">
    <source>
        <dbReference type="EMBL" id="QRD94359.1"/>
    </source>
</evidence>
<protein>
    <recommendedName>
        <fullName evidence="3">Aminoglycoside phosphotransferase domain-containing protein</fullName>
    </recommendedName>
</protein>
<name>A0A7U2N2I1_ASPFN</name>
<keyword evidence="2" id="KW-1185">Reference proteome</keyword>
<evidence type="ECO:0000313" key="2">
    <source>
        <dbReference type="Proteomes" id="UP000596276"/>
    </source>
</evidence>
<dbReference type="EMBL" id="CP044623">
    <property type="protein sequence ID" value="QRD94359.1"/>
    <property type="molecule type" value="Genomic_DNA"/>
</dbReference>
<proteinExistence type="predicted"/>
<reference evidence="2" key="1">
    <citation type="journal article" date="2021" name="G3 (Bethesda)">
        <title>Chromosome assembled and annotated genome sequence of Aspergillus flavus NRRL 3357.</title>
        <authorList>
            <person name="Skerker J.M."/>
            <person name="Pianalto K.M."/>
            <person name="Mondo S.J."/>
            <person name="Yang K."/>
            <person name="Arkin A.P."/>
            <person name="Keller N.P."/>
            <person name="Grigoriev I.V."/>
            <person name="Louise Glass N.L."/>
        </authorList>
    </citation>
    <scope>NUCLEOTIDE SEQUENCE [LARGE SCALE GENOMIC DNA]</scope>
    <source>
        <strain evidence="2">ATCC 200026 / FGSC A1120 / IAM 13836 / NRRL 3357 / JCM 12722 / SRRC 167</strain>
    </source>
</reference>
<gene>
    <name evidence="1" type="ORF">F9C07_11926</name>
</gene>
<evidence type="ECO:0008006" key="3">
    <source>
        <dbReference type="Google" id="ProtNLM"/>
    </source>
</evidence>
<dbReference type="Proteomes" id="UP000596276">
    <property type="component" value="Chromosome 6"/>
</dbReference>
<dbReference type="VEuPathDB" id="FungiDB:F9C07_11926"/>
<organism evidence="1 2">
    <name type="scientific">Aspergillus flavus (strain ATCC 200026 / FGSC A1120 / IAM 13836 / NRRL 3357 / JCM 12722 / SRRC 167)</name>
    <dbReference type="NCBI Taxonomy" id="332952"/>
    <lineage>
        <taxon>Eukaryota</taxon>
        <taxon>Fungi</taxon>
        <taxon>Dikarya</taxon>
        <taxon>Ascomycota</taxon>
        <taxon>Pezizomycotina</taxon>
        <taxon>Eurotiomycetes</taxon>
        <taxon>Eurotiomycetidae</taxon>
        <taxon>Eurotiales</taxon>
        <taxon>Aspergillaceae</taxon>
        <taxon>Aspergillus</taxon>
        <taxon>Aspergillus subgen. Circumdati</taxon>
    </lineage>
</organism>
<dbReference type="AlphaFoldDB" id="A0A7U2N2I1"/>